<proteinExistence type="predicted"/>
<evidence type="ECO:0000313" key="2">
    <source>
        <dbReference type="EMBL" id="RBM01731.1"/>
    </source>
</evidence>
<organism evidence="2 3">
    <name type="scientific">Glutamicibacter soli</name>
    <dbReference type="NCBI Taxonomy" id="453836"/>
    <lineage>
        <taxon>Bacteria</taxon>
        <taxon>Bacillati</taxon>
        <taxon>Actinomycetota</taxon>
        <taxon>Actinomycetes</taxon>
        <taxon>Micrococcales</taxon>
        <taxon>Micrococcaceae</taxon>
        <taxon>Glutamicibacter</taxon>
    </lineage>
</organism>
<dbReference type="CDD" id="cd07247">
    <property type="entry name" value="SgaA_N_like"/>
    <property type="match status" value="1"/>
</dbReference>
<feature type="domain" description="VOC" evidence="1">
    <location>
        <begin position="11"/>
        <end position="125"/>
    </location>
</feature>
<dbReference type="InterPro" id="IPR037523">
    <property type="entry name" value="VOC_core"/>
</dbReference>
<dbReference type="InterPro" id="IPR029068">
    <property type="entry name" value="Glyas_Bleomycin-R_OHBP_Dase"/>
</dbReference>
<dbReference type="PANTHER" id="PTHR33993">
    <property type="entry name" value="GLYOXALASE-RELATED"/>
    <property type="match status" value="1"/>
</dbReference>
<dbReference type="Pfam" id="PF00903">
    <property type="entry name" value="Glyoxalase"/>
    <property type="match status" value="1"/>
</dbReference>
<accession>A0A365YG96</accession>
<reference evidence="2 3" key="1">
    <citation type="submission" date="2018-01" db="EMBL/GenBank/DDBJ databases">
        <title>Glutamicibacter soli strain NHPC-3 Whole genome sequence and assembly.</title>
        <authorList>
            <person name="Choudhury P."/>
            <person name="Gupta D."/>
            <person name="Sengupta K."/>
            <person name="Jawed A."/>
            <person name="Sultana N."/>
            <person name="Saha P."/>
        </authorList>
    </citation>
    <scope>NUCLEOTIDE SEQUENCE [LARGE SCALE GENOMIC DNA]</scope>
    <source>
        <strain evidence="2 3">NHPC-3</strain>
    </source>
</reference>
<gene>
    <name evidence="2" type="ORF">C1H84_07775</name>
</gene>
<keyword evidence="3" id="KW-1185">Reference proteome</keyword>
<dbReference type="InterPro" id="IPR004360">
    <property type="entry name" value="Glyas_Fos-R_dOase_dom"/>
</dbReference>
<evidence type="ECO:0000259" key="1">
    <source>
        <dbReference type="PROSITE" id="PS51819"/>
    </source>
</evidence>
<dbReference type="Pfam" id="PF18029">
    <property type="entry name" value="Glyoxalase_6"/>
    <property type="match status" value="1"/>
</dbReference>
<dbReference type="RefSeq" id="WP_047120177.1">
    <property type="nucleotide sequence ID" value="NZ_JBNBOD010000001.1"/>
</dbReference>
<dbReference type="Proteomes" id="UP000252167">
    <property type="component" value="Unassembled WGS sequence"/>
</dbReference>
<dbReference type="Gene3D" id="3.10.180.10">
    <property type="entry name" value="2,3-Dihydroxybiphenyl 1,2-Dioxygenase, domain 1"/>
    <property type="match status" value="2"/>
</dbReference>
<comment type="caution">
    <text evidence="2">The sequence shown here is derived from an EMBL/GenBank/DDBJ whole genome shotgun (WGS) entry which is preliminary data.</text>
</comment>
<feature type="domain" description="VOC" evidence="1">
    <location>
        <begin position="140"/>
        <end position="254"/>
    </location>
</feature>
<evidence type="ECO:0000313" key="3">
    <source>
        <dbReference type="Proteomes" id="UP000252167"/>
    </source>
</evidence>
<name>A0A365YG96_9MICC</name>
<dbReference type="InterPro" id="IPR041581">
    <property type="entry name" value="Glyoxalase_6"/>
</dbReference>
<dbReference type="AlphaFoldDB" id="A0A365YG96"/>
<dbReference type="PROSITE" id="PS51819">
    <property type="entry name" value="VOC"/>
    <property type="match status" value="2"/>
</dbReference>
<dbReference type="InterPro" id="IPR052164">
    <property type="entry name" value="Anthracycline_SecMetBiosynth"/>
</dbReference>
<protein>
    <submittedName>
        <fullName evidence="2">VOC family protein</fullName>
    </submittedName>
</protein>
<dbReference type="PANTHER" id="PTHR33993:SF14">
    <property type="entry name" value="GB|AAF24581.1"/>
    <property type="match status" value="1"/>
</dbReference>
<sequence length="257" mass="27798">MMQELGQPGAEPCRVDLLTGDMKRSVDFYGRLFGWKTSGGNSGTEDSIDMYLGDELVAGFLNNDSGSECSDAWVTYLNVADAHAASYSAGMYGGCVFLQPLEIQGQGTLAMIGDPTGIGVGLWQSSTVRGLTKASGRHGTRIWNELHTTKFEKVTHFYRDALEWDLLSLSDTDEFRYQSYGQGPNAKAGIFDISGQPDPKPGWRTYFAVTDTDKALALAKNLGAKVLKQAQDSPFGRMAVLADPTGAEFSIIQTVPA</sequence>
<dbReference type="EMBL" id="POAF01000003">
    <property type="protein sequence ID" value="RBM01731.1"/>
    <property type="molecule type" value="Genomic_DNA"/>
</dbReference>
<dbReference type="SUPFAM" id="SSF54593">
    <property type="entry name" value="Glyoxalase/Bleomycin resistance protein/Dihydroxybiphenyl dioxygenase"/>
    <property type="match status" value="2"/>
</dbReference>